<feature type="compositionally biased region" description="Basic and acidic residues" evidence="1">
    <location>
        <begin position="38"/>
        <end position="54"/>
    </location>
</feature>
<dbReference type="AlphaFoldDB" id="A0A438EDQ1"/>
<evidence type="ECO:0000313" key="3">
    <source>
        <dbReference type="Proteomes" id="UP000288805"/>
    </source>
</evidence>
<accession>A0A438EDQ1</accession>
<reference evidence="2 3" key="1">
    <citation type="journal article" date="2018" name="PLoS Genet.">
        <title>Population sequencing reveals clonal diversity and ancestral inbreeding in the grapevine cultivar Chardonnay.</title>
        <authorList>
            <person name="Roach M.J."/>
            <person name="Johnson D.L."/>
            <person name="Bohlmann J."/>
            <person name="van Vuuren H.J."/>
            <person name="Jones S.J."/>
            <person name="Pretorius I.S."/>
            <person name="Schmidt S.A."/>
            <person name="Borneman A.R."/>
        </authorList>
    </citation>
    <scope>NUCLEOTIDE SEQUENCE [LARGE SCALE GENOMIC DNA]</scope>
    <source>
        <strain evidence="3">cv. Chardonnay</strain>
        <tissue evidence="2">Leaf</tissue>
    </source>
</reference>
<gene>
    <name evidence="2" type="ORF">CK203_068693</name>
</gene>
<evidence type="ECO:0000313" key="2">
    <source>
        <dbReference type="EMBL" id="RVW45956.1"/>
    </source>
</evidence>
<proteinExistence type="predicted"/>
<evidence type="ECO:0000256" key="1">
    <source>
        <dbReference type="SAM" id="MobiDB-lite"/>
    </source>
</evidence>
<sequence length="226" mass="25001">MLSTFSQEDAKGGCSWEHFTVKDFPIYEALKEADSKKRRLLLEGREKKKNEDPFGRLPGRKVTPTLPKERSSEEEEAGEKTWEGHEGAHSSLEFAPPPLSTRRRKLRLSTIPDSRNLDADAAEAVCATPTEEVGVRTRVSPPTIRTGWLLFWVTGPPSKKARSVRNLSPDSMGDFKSGSKRLKLVAHLPRYSSGGGEVEMVTKISAVPVVVSDEFARGVVPSGRRC</sequence>
<protein>
    <submittedName>
        <fullName evidence="2">Uncharacterized protein</fullName>
    </submittedName>
</protein>
<comment type="caution">
    <text evidence="2">The sequence shown here is derived from an EMBL/GenBank/DDBJ whole genome shotgun (WGS) entry which is preliminary data.</text>
</comment>
<dbReference type="Proteomes" id="UP000288805">
    <property type="component" value="Unassembled WGS sequence"/>
</dbReference>
<feature type="region of interest" description="Disordered" evidence="1">
    <location>
        <begin position="38"/>
        <end position="103"/>
    </location>
</feature>
<name>A0A438EDQ1_VITVI</name>
<feature type="compositionally biased region" description="Basic and acidic residues" evidence="1">
    <location>
        <begin position="78"/>
        <end position="88"/>
    </location>
</feature>
<dbReference type="EMBL" id="QGNW01001308">
    <property type="protein sequence ID" value="RVW45956.1"/>
    <property type="molecule type" value="Genomic_DNA"/>
</dbReference>
<organism evidence="2 3">
    <name type="scientific">Vitis vinifera</name>
    <name type="common">Grape</name>
    <dbReference type="NCBI Taxonomy" id="29760"/>
    <lineage>
        <taxon>Eukaryota</taxon>
        <taxon>Viridiplantae</taxon>
        <taxon>Streptophyta</taxon>
        <taxon>Embryophyta</taxon>
        <taxon>Tracheophyta</taxon>
        <taxon>Spermatophyta</taxon>
        <taxon>Magnoliopsida</taxon>
        <taxon>eudicotyledons</taxon>
        <taxon>Gunneridae</taxon>
        <taxon>Pentapetalae</taxon>
        <taxon>rosids</taxon>
        <taxon>Vitales</taxon>
        <taxon>Vitaceae</taxon>
        <taxon>Viteae</taxon>
        <taxon>Vitis</taxon>
    </lineage>
</organism>